<feature type="region of interest" description="Disordered" evidence="2">
    <location>
        <begin position="2515"/>
        <end position="2572"/>
    </location>
</feature>
<dbReference type="Gene3D" id="1.10.238.10">
    <property type="entry name" value="EF-hand"/>
    <property type="match status" value="2"/>
</dbReference>
<keyword evidence="4" id="KW-1185">Reference proteome</keyword>
<comment type="caution">
    <text evidence="3">The sequence shown here is derived from an EMBL/GenBank/DDBJ whole genome shotgun (WGS) entry which is preliminary data.</text>
</comment>
<reference evidence="3" key="1">
    <citation type="submission" date="2022-11" db="EMBL/GenBank/DDBJ databases">
        <authorList>
            <person name="Morgan W.R."/>
            <person name="Tartar A."/>
        </authorList>
    </citation>
    <scope>NUCLEOTIDE SEQUENCE</scope>
    <source>
        <strain evidence="3">ARSEF 373</strain>
    </source>
</reference>
<keyword evidence="1" id="KW-0106">Calcium</keyword>
<feature type="compositionally biased region" description="Polar residues" evidence="2">
    <location>
        <begin position="1896"/>
        <end position="1905"/>
    </location>
</feature>
<dbReference type="InterPro" id="IPR018247">
    <property type="entry name" value="EF_Hand_1_Ca_BS"/>
</dbReference>
<dbReference type="Proteomes" id="UP001146120">
    <property type="component" value="Unassembled WGS sequence"/>
</dbReference>
<accession>A0AAV2Z1T6</accession>
<evidence type="ECO:0000313" key="4">
    <source>
        <dbReference type="Proteomes" id="UP001146120"/>
    </source>
</evidence>
<feature type="region of interest" description="Disordered" evidence="2">
    <location>
        <begin position="1874"/>
        <end position="1993"/>
    </location>
</feature>
<reference evidence="3" key="2">
    <citation type="journal article" date="2023" name="Microbiol Resour">
        <title>Decontamination and Annotation of the Draft Genome Sequence of the Oomycete Lagenidium giganteum ARSEF 373.</title>
        <authorList>
            <person name="Morgan W.R."/>
            <person name="Tartar A."/>
        </authorList>
    </citation>
    <scope>NUCLEOTIDE SEQUENCE</scope>
    <source>
        <strain evidence="3">ARSEF 373</strain>
    </source>
</reference>
<evidence type="ECO:0000256" key="2">
    <source>
        <dbReference type="SAM" id="MobiDB-lite"/>
    </source>
</evidence>
<dbReference type="PANTHER" id="PTHR37031">
    <property type="entry name" value="METALLOPHOSPHATASE BINDING DOMAIN PROTEIN"/>
    <property type="match status" value="1"/>
</dbReference>
<dbReference type="EMBL" id="DAKRPA010000060">
    <property type="protein sequence ID" value="DBA00637.1"/>
    <property type="molecule type" value="Genomic_DNA"/>
</dbReference>
<feature type="region of interest" description="Disordered" evidence="2">
    <location>
        <begin position="1397"/>
        <end position="1418"/>
    </location>
</feature>
<dbReference type="SUPFAM" id="SSF47473">
    <property type="entry name" value="EF-hand"/>
    <property type="match status" value="1"/>
</dbReference>
<evidence type="ECO:0000256" key="1">
    <source>
        <dbReference type="ARBA" id="ARBA00022837"/>
    </source>
</evidence>
<sequence length="2572" mass="287605">MRLERVLLVYRTWINVEGVEGGFALTQDELECVLEYPPATHVEFLLSVFRTKETNRVDLITLLATLAVFASGSIEDKCRLLFRLVDFDTEDEIAESELALVVSAISDGLQRLHVDSAKALELDALAVAYEAFDFTEVEDGSKMTLAQFIKWVMFHPWPRALFDRISVMFSASFLISRMSGVLLQYRHDLAHNAFVQFNDQFFRPDTPAIAAVALVVGPIVGKVRRSVRAASDVRGFALVVGVSMEHAKQSTLAVVVETVAYSPCVVVFHDLEPSTTYTFRFLGIRQQDRESCVAAVTTCSETQPTNIRTLTHTPDFRTLRFRDEVVSKILADTHASCPAPTLSIHFDCIQFPPDKCYRDALREPKLASLLRLTSNLLVCPSECILFGGSDNQKLRDHANAPSLLRLAQVHWQNYIARPLFSPTASPDESFDKQWHALEDAITWKLAQLSRNACFLTSLDSFGCESTVSIKSTTVHIPQVLCGPLYREKPSPTAERIPPNSLHPRVQVDHGHPELAAHLMRLDYDGDRMHHQVTVIEPVVRPNLVVGPVIGFVSHDAAKILIECDGNAIASCVLIDRLTAEKHVVHSRVYAFQPKRFLIRHLLPGRTYDVNFEGVTSDVIGVVQTLHRQFPALRLVTIGDDLSLNSSLALTVQQPTLVGECLAGVISNFLPSTQVLSADVVLRLGSIVSLAHEWNSLILECMRQGDQLNRFRQCVRDHWMLPENRVLLARASHIFLSLGTLRAIAGQLEGVTLSTLRGMQRVLNDYEDVGKGWCAGTADTHDLERYVHRIQDVTLVVLDTFEEVLRSEHTCFTHQQERALSPSQWQMLVSVLQTQSTGDPGGSSACILLGCDIPLVTLQPTPSNQSAFAWDQHPEELEKLLSLICGKISKVLKNAHGFGITGCSGSDGRMQDNTQVFFLASDSTSSCIAIRDDSCNVTFTQITIGAMATDGQPTNGSTFKQVPTEGFLIGNRYSWKLLSTIPDMSNSAQFGILDVVPHRLKANVNAEFYVHGKPQSRLLVGPVVGRVTTRTARILVEVDRDVQNATCVLMDLTTSERHTGESSLEAHIPTIFKVEGLRPGARYSISFEGLMSSQKGILGIVETPPLLPLTSEWLVVSHNLLSKLHNTTQPSHWKRILRNGMHTFSAQAAAAASAANSDLLGEAADVFSSNYNPWFHVKDAFLSEPMKNPSLLVHLGGQLDMRTAFTEEELIALVRRLGDKMNDEKHVDAIIIPEVRFRLQEVYRIAWGVPPMEQMLRYSGNIMLLQEGTDIYFSKSRIDQVFKRHGASEVGSDALEFAARTLRSVAFELWQRYQNQLWVDLNESDYLLNKNSKKMATTLALGICELVFVNVTNEFHDWKNSHPKQPGKSAKSDKASLSDADNHINLFSHASWTTLEEATSEQGSPIHKDESGKKNHRAAKSKREVQQLIIFLPIDLVDLAISYLQVRKEITRLLETISAWKAAKRKQRDIAIVCSSDSTTSMTFEVTDDKLNISFPMSCIGSISEQRVLSRAGNSKANSTALKGHFSKRFTYASTFQLPQAAQANEETLLPYRGYASYQYVTDYRRGFLNENLLFFPPKVSPKATLGPVVGRIFSYPIEEDLGTDQPFGSMRMAVSILLEINAQAKVTCVLTNALTAAENRVVKEMKPEQPAIFHFTGLMPESRYVFKFEGISNAEMRKGSLHTSAAEPTGFNFVAISSNFPTQMDPGVDSLWVALLMRMKLPWCGVDAVIHLGGQVPLQEAAVDCYRWARKALKNQSLGSDDDAMATLKLKIRKRFQQHYRVAWNIPNVRELLACSSNWFLKSQADIAPFLRSYVPLRTRAAEIVLEIAQKVLQEYQLALMDPHPDKDQEITAGSGTDATKALNAAPEQKVIQEPAAVAASSESKAEAPASPTPPTNKLAQGETSPQPVNVADPPPPLQSSPPPSDGASVVADGAKVEVSSPTVDASSPAEPTATAAEADATAPDEAAEDQPSERKEEETREDEPADDAQSLGFTDGATSLYIAGAVGVFMCDMRNVKDDDVITCNDRLTRPLSYTEHPIIGEKQWQDIERALRKKKLLAFILCFELPLILTNAVHADKLRDEANSQEFELDEERETWRCYDYQQLFQHWIACKRQLEQLLNILFRWKAKRSGRDVVVLSGGMRVGLETVLQDCDTHLSIRNFTAGPITATVEPFELPVDGIACPTFAGGIKDDRFTFAHTLIATKNYALGQVHIVAEKITTDGDGEHTAETEVHSANITVEFVPDNARDIAKLHPVAKLRRYPSWWAQYVPMGRNVFWDDTITLKCQTDDDMVALREFVDSDRTFRAALDVLYEKYQFAETARLEELRSQHVLEHFDLREKFATMTRELWRVLPEAKRQRCAYFLDSFVCEFLFEQVTPTELLQPTTTGPVPIELAQFCSLVADFVFYAGVLHLVMTTRQQDDKRERIHAREAEKQRAIEAAAEQARLEAQRLEEAKELEILRQTDPEEYAKIMLAKEEAVRQEKEAKHKAKLDLKKAERVREAEEERAIAKEQKRLNKLAESNPEEYARRLKQLEGRMRRLDEKRQQRAAEKALKQDKKPPKEQASDAAH</sequence>
<dbReference type="PANTHER" id="PTHR37031:SF2">
    <property type="entry name" value="PHOD-LIKE PHOSPHATASE METALLOPHOSPHATASE DOMAIN-CONTAINING PROTEIN"/>
    <property type="match status" value="1"/>
</dbReference>
<feature type="compositionally biased region" description="Low complexity" evidence="2">
    <location>
        <begin position="1945"/>
        <end position="1965"/>
    </location>
</feature>
<dbReference type="InterPro" id="IPR011992">
    <property type="entry name" value="EF-hand-dom_pair"/>
</dbReference>
<feature type="compositionally biased region" description="Pro residues" evidence="2">
    <location>
        <begin position="1913"/>
        <end position="1925"/>
    </location>
</feature>
<feature type="compositionally biased region" description="Basic and acidic residues" evidence="2">
    <location>
        <begin position="2528"/>
        <end position="2572"/>
    </location>
</feature>
<name>A0AAV2Z1T6_9STRA</name>
<protein>
    <submittedName>
        <fullName evidence="3">Uncharacterized protein</fullName>
    </submittedName>
</protein>
<evidence type="ECO:0000313" key="3">
    <source>
        <dbReference type="EMBL" id="DBA00637.1"/>
    </source>
</evidence>
<gene>
    <name evidence="3" type="ORF">N0F65_003566</name>
</gene>
<organism evidence="3 4">
    <name type="scientific">Lagenidium giganteum</name>
    <dbReference type="NCBI Taxonomy" id="4803"/>
    <lineage>
        <taxon>Eukaryota</taxon>
        <taxon>Sar</taxon>
        <taxon>Stramenopiles</taxon>
        <taxon>Oomycota</taxon>
        <taxon>Peronosporomycetes</taxon>
        <taxon>Pythiales</taxon>
        <taxon>Pythiaceae</taxon>
    </lineage>
</organism>
<dbReference type="PROSITE" id="PS00018">
    <property type="entry name" value="EF_HAND_1"/>
    <property type="match status" value="1"/>
</dbReference>
<proteinExistence type="predicted"/>
<feature type="compositionally biased region" description="Low complexity" evidence="2">
    <location>
        <begin position="1874"/>
        <end position="1890"/>
    </location>
</feature>